<keyword evidence="5" id="KW-1185">Reference proteome</keyword>
<gene>
    <name evidence="4" type="ORF">LEP1GSC058_2849</name>
</gene>
<dbReference type="OrthoDB" id="346046at2"/>
<dbReference type="GO" id="GO:0005829">
    <property type="term" value="C:cytosol"/>
    <property type="evidence" value="ECO:0007669"/>
    <property type="project" value="TreeGrafter"/>
</dbReference>
<dbReference type="PANTHER" id="PTHR43215">
    <property type="entry name" value="RADIAL SPOKE HEAD 1 HOMOLOG"/>
    <property type="match status" value="1"/>
</dbReference>
<feature type="compositionally biased region" description="Basic and acidic residues" evidence="2">
    <location>
        <begin position="236"/>
        <end position="248"/>
    </location>
</feature>
<feature type="compositionally biased region" description="Basic residues" evidence="2">
    <location>
        <begin position="249"/>
        <end position="259"/>
    </location>
</feature>
<evidence type="ECO:0000313" key="4">
    <source>
        <dbReference type="EMBL" id="EPG73391.1"/>
    </source>
</evidence>
<keyword evidence="3" id="KW-0812">Transmembrane</keyword>
<evidence type="ECO:0000313" key="5">
    <source>
        <dbReference type="Proteomes" id="UP000014540"/>
    </source>
</evidence>
<dbReference type="SUPFAM" id="SSF82185">
    <property type="entry name" value="Histone H3 K4-specific methyltransferase SET7/9 N-terminal domain"/>
    <property type="match status" value="3"/>
</dbReference>
<proteinExistence type="predicted"/>
<keyword evidence="3" id="KW-0472">Membrane</keyword>
<name>S3USL1_9LEPT</name>
<evidence type="ECO:0000256" key="1">
    <source>
        <dbReference type="ARBA" id="ARBA00022737"/>
    </source>
</evidence>
<keyword evidence="1" id="KW-0677">Repeat</keyword>
<dbReference type="EMBL" id="AKWZ02000010">
    <property type="protein sequence ID" value="EPG73391.1"/>
    <property type="molecule type" value="Genomic_DNA"/>
</dbReference>
<organism evidence="4 5">
    <name type="scientific">Leptospira fainei serovar Hurstbridge str. BUT 6</name>
    <dbReference type="NCBI Taxonomy" id="1193011"/>
    <lineage>
        <taxon>Bacteria</taxon>
        <taxon>Pseudomonadati</taxon>
        <taxon>Spirochaetota</taxon>
        <taxon>Spirochaetia</taxon>
        <taxon>Leptospirales</taxon>
        <taxon>Leptospiraceae</taxon>
        <taxon>Leptospira</taxon>
    </lineage>
</organism>
<reference evidence="4" key="1">
    <citation type="submission" date="2013-04" db="EMBL/GenBank/DDBJ databases">
        <authorList>
            <person name="Harkins D.M."/>
            <person name="Durkin A.S."/>
            <person name="Selengut J.D."/>
            <person name="Sanka R."/>
            <person name="DePew J."/>
            <person name="Purushe J."/>
            <person name="Ahmed A."/>
            <person name="van der Linden H."/>
            <person name="Goris M.G.A."/>
            <person name="Hartskeerl R.A."/>
            <person name="Vinetz J.M."/>
            <person name="Sutton G.G."/>
            <person name="Nelson W.C."/>
            <person name="Fouts D.E."/>
        </authorList>
    </citation>
    <scope>NUCLEOTIDE SEQUENCE [LARGE SCALE GENOMIC DNA]</scope>
    <source>
        <strain evidence="4">BUT 6</strain>
    </source>
</reference>
<protein>
    <submittedName>
        <fullName evidence="4">MORN repeat protein</fullName>
    </submittedName>
</protein>
<dbReference type="PANTHER" id="PTHR43215:SF14">
    <property type="entry name" value="RADIAL SPOKE HEAD 1 HOMOLOG"/>
    <property type="match status" value="1"/>
</dbReference>
<dbReference type="InterPro" id="IPR003409">
    <property type="entry name" value="MORN"/>
</dbReference>
<keyword evidence="3" id="KW-1133">Transmembrane helix</keyword>
<dbReference type="Pfam" id="PF02493">
    <property type="entry name" value="MORN"/>
    <property type="match status" value="6"/>
</dbReference>
<dbReference type="Proteomes" id="UP000014540">
    <property type="component" value="Unassembled WGS sequence"/>
</dbReference>
<comment type="caution">
    <text evidence="4">The sequence shown here is derived from an EMBL/GenBank/DDBJ whole genome shotgun (WGS) entry which is preliminary data.</text>
</comment>
<dbReference type="AlphaFoldDB" id="S3USL1"/>
<sequence length="259" mass="29755">MNPTNQFKSLLQSLLSLTVRKVKDFLVSLAYPFRWKKLGFWTVAIFVVWVGIARYRNSPKCISGTCKEGLSKLQYANGDIYEGLVKDSKPNGKGVFWNDRGDYYEGEWMNGMRHGKGSYRYPNGTAYEGDFVFNKRNGIGAFRWDDGTTLRGEWKEDIPEGDCTMILPDNRKLVGRYLQGRIFDGEGVLIYDDGSRYIGAWKNGMRHGKGVLLDPFGSVLFQGIWFENREKTRIFDKDQATADSAPKKNEKHSKNRKRK</sequence>
<dbReference type="STRING" id="1193011.LEP1GSC058_2849"/>
<feature type="region of interest" description="Disordered" evidence="2">
    <location>
        <begin position="236"/>
        <end position="259"/>
    </location>
</feature>
<dbReference type="Gene3D" id="2.20.110.10">
    <property type="entry name" value="Histone H3 K4-specific methyltransferase SET7/9 N-terminal domain"/>
    <property type="match status" value="3"/>
</dbReference>
<dbReference type="SMART" id="SM00698">
    <property type="entry name" value="MORN"/>
    <property type="match status" value="4"/>
</dbReference>
<accession>S3USL1</accession>
<evidence type="ECO:0000256" key="2">
    <source>
        <dbReference type="SAM" id="MobiDB-lite"/>
    </source>
</evidence>
<evidence type="ECO:0000256" key="3">
    <source>
        <dbReference type="SAM" id="Phobius"/>
    </source>
</evidence>
<feature type="transmembrane region" description="Helical" evidence="3">
    <location>
        <begin position="38"/>
        <end position="55"/>
    </location>
</feature>
<dbReference type="RefSeq" id="WP_016549875.1">
    <property type="nucleotide sequence ID" value="NZ_AKWZ02000010.1"/>
</dbReference>